<evidence type="ECO:0000256" key="6">
    <source>
        <dbReference type="ARBA" id="ARBA00023125"/>
    </source>
</evidence>
<dbReference type="InterPro" id="IPR011006">
    <property type="entry name" value="CheY-like_superfamily"/>
</dbReference>
<dbReference type="PIRSF" id="PIRSF006171">
    <property type="entry name" value="RR_citrat_malat"/>
    <property type="match status" value="1"/>
</dbReference>
<dbReference type="Pfam" id="PF08279">
    <property type="entry name" value="HTH_11"/>
    <property type="match status" value="1"/>
</dbReference>
<evidence type="ECO:0000256" key="9">
    <source>
        <dbReference type="PIRNR" id="PIRNR006171"/>
    </source>
</evidence>
<evidence type="ECO:0000313" key="12">
    <source>
        <dbReference type="EMBL" id="KAB1979140.1"/>
    </source>
</evidence>
<proteinExistence type="predicted"/>
<evidence type="ECO:0000259" key="11">
    <source>
        <dbReference type="PROSITE" id="PS50110"/>
    </source>
</evidence>
<reference evidence="12 13" key="1">
    <citation type="submission" date="2019-09" db="EMBL/GenBank/DDBJ databases">
        <title>Isolation and identification of active actinomycetes.</title>
        <authorList>
            <person name="Yu Z."/>
            <person name="Han C."/>
            <person name="Yu B."/>
        </authorList>
    </citation>
    <scope>NUCLEOTIDE SEQUENCE [LARGE SCALE GENOMIC DNA]</scope>
    <source>
        <strain evidence="12 13">NEAU-H2</strain>
    </source>
</reference>
<comment type="caution">
    <text evidence="12">The sequence shown here is derived from an EMBL/GenBank/DDBJ whole genome shotgun (WGS) entry which is preliminary data.</text>
</comment>
<keyword evidence="13" id="KW-1185">Reference proteome</keyword>
<dbReference type="CDD" id="cd19925">
    <property type="entry name" value="REC_citrate_TCS"/>
    <property type="match status" value="1"/>
</dbReference>
<keyword evidence="2 9" id="KW-0963">Cytoplasm</keyword>
<dbReference type="PROSITE" id="PS50110">
    <property type="entry name" value="RESPONSE_REGULATORY"/>
    <property type="match status" value="1"/>
</dbReference>
<keyword evidence="4 9" id="KW-0902">Two-component regulatory system</keyword>
<evidence type="ECO:0000256" key="4">
    <source>
        <dbReference type="ARBA" id="ARBA00023012"/>
    </source>
</evidence>
<dbReference type="EMBL" id="WBKG01000044">
    <property type="protein sequence ID" value="KAB1979140.1"/>
    <property type="molecule type" value="Genomic_DNA"/>
</dbReference>
<dbReference type="SUPFAM" id="SSF46785">
    <property type="entry name" value="Winged helix' DNA-binding domain"/>
    <property type="match status" value="1"/>
</dbReference>
<dbReference type="GO" id="GO:0005737">
    <property type="term" value="C:cytoplasm"/>
    <property type="evidence" value="ECO:0007669"/>
    <property type="project" value="UniProtKB-SubCell"/>
</dbReference>
<evidence type="ECO:0000256" key="2">
    <source>
        <dbReference type="ARBA" id="ARBA00022490"/>
    </source>
</evidence>
<feature type="domain" description="Response regulatory" evidence="11">
    <location>
        <begin position="3"/>
        <end position="119"/>
    </location>
</feature>
<keyword evidence="5 9" id="KW-0805">Transcription regulation</keyword>
<dbReference type="GO" id="GO:0003677">
    <property type="term" value="F:DNA binding"/>
    <property type="evidence" value="ECO:0007669"/>
    <property type="project" value="UniProtKB-KW"/>
</dbReference>
<dbReference type="InterPro" id="IPR051271">
    <property type="entry name" value="2C-system_Tx_regulators"/>
</dbReference>
<dbReference type="InterPro" id="IPR001789">
    <property type="entry name" value="Sig_transdc_resp-reg_receiver"/>
</dbReference>
<dbReference type="InterPro" id="IPR011991">
    <property type="entry name" value="ArsR-like_HTH"/>
</dbReference>
<gene>
    <name evidence="12" type="ORF">F8144_36975</name>
</gene>
<evidence type="ECO:0000256" key="1">
    <source>
        <dbReference type="ARBA" id="ARBA00004496"/>
    </source>
</evidence>
<dbReference type="Gene3D" id="1.10.10.10">
    <property type="entry name" value="Winged helix-like DNA-binding domain superfamily/Winged helix DNA-binding domain"/>
    <property type="match status" value="1"/>
</dbReference>
<dbReference type="PANTHER" id="PTHR45526">
    <property type="entry name" value="TRANSCRIPTIONAL REGULATORY PROTEIN DPIA"/>
    <property type="match status" value="1"/>
</dbReference>
<feature type="modified residue" description="4-aspartylphosphate" evidence="10">
    <location>
        <position position="54"/>
    </location>
</feature>
<dbReference type="InterPro" id="IPR036388">
    <property type="entry name" value="WH-like_DNA-bd_sf"/>
</dbReference>
<sequence length="229" mass="25101">MIDVLVVDDDFHVAGVNCAYVERVPGFRVAARAHTAGEALAAVERGGIDLILLDQYLPDQTGLRLVQRLRQREHPVDVVMVSAARDAGLARAARRHGVMDYLVKPFGFPALRAKLEAYAALHSMLDGADELEQDGLDSVFGARGNSTAPASRNHSGPTTELIRRVLREAQRPLSAQEVADRANVSRSTAQRYLKRLEEQGGAWLSLKYGDAGRPEHHYGLRTVSAERAE</sequence>
<evidence type="ECO:0000256" key="8">
    <source>
        <dbReference type="ARBA" id="ARBA00023163"/>
    </source>
</evidence>
<dbReference type="GO" id="GO:0000156">
    <property type="term" value="F:phosphorelay response regulator activity"/>
    <property type="evidence" value="ECO:0007669"/>
    <property type="project" value="TreeGrafter"/>
</dbReference>
<dbReference type="SMART" id="SM00448">
    <property type="entry name" value="REC"/>
    <property type="match status" value="1"/>
</dbReference>
<keyword evidence="3 10" id="KW-0597">Phosphoprotein</keyword>
<keyword evidence="6 9" id="KW-0238">DNA-binding</keyword>
<dbReference type="Gene3D" id="3.40.50.2300">
    <property type="match status" value="1"/>
</dbReference>
<evidence type="ECO:0000256" key="3">
    <source>
        <dbReference type="ARBA" id="ARBA00022553"/>
    </source>
</evidence>
<accession>A0A7J5D5U5</accession>
<dbReference type="CDD" id="cd00090">
    <property type="entry name" value="HTH_ARSR"/>
    <property type="match status" value="1"/>
</dbReference>
<dbReference type="Pfam" id="PF00072">
    <property type="entry name" value="Response_reg"/>
    <property type="match status" value="1"/>
</dbReference>
<dbReference type="InterPro" id="IPR013196">
    <property type="entry name" value="HTH_11"/>
</dbReference>
<dbReference type="AlphaFoldDB" id="A0A7J5D5U5"/>
<evidence type="ECO:0000256" key="5">
    <source>
        <dbReference type="ARBA" id="ARBA00023015"/>
    </source>
</evidence>
<evidence type="ECO:0000256" key="7">
    <source>
        <dbReference type="ARBA" id="ARBA00023159"/>
    </source>
</evidence>
<protein>
    <recommendedName>
        <fullName evidence="9">Transcriptional regulatory protein</fullName>
    </recommendedName>
</protein>
<evidence type="ECO:0000256" key="10">
    <source>
        <dbReference type="PROSITE-ProRule" id="PRU00169"/>
    </source>
</evidence>
<comment type="subcellular location">
    <subcellularLocation>
        <location evidence="1 9">Cytoplasm</location>
    </subcellularLocation>
</comment>
<organism evidence="12 13">
    <name type="scientific">Streptomyces triticiradicis</name>
    <dbReference type="NCBI Taxonomy" id="2651189"/>
    <lineage>
        <taxon>Bacteria</taxon>
        <taxon>Bacillati</taxon>
        <taxon>Actinomycetota</taxon>
        <taxon>Actinomycetes</taxon>
        <taxon>Kitasatosporales</taxon>
        <taxon>Streptomycetaceae</taxon>
        <taxon>Streptomyces</taxon>
    </lineage>
</organism>
<dbReference type="InterPro" id="IPR024187">
    <property type="entry name" value="Sig_transdc_resp-reg_cit/mal"/>
</dbReference>
<dbReference type="PANTHER" id="PTHR45526:SF1">
    <property type="entry name" value="TRANSCRIPTIONAL REGULATORY PROTEIN DCUR-RELATED"/>
    <property type="match status" value="1"/>
</dbReference>
<keyword evidence="7 9" id="KW-0010">Activator</keyword>
<dbReference type="Proteomes" id="UP000442990">
    <property type="component" value="Unassembled WGS sequence"/>
</dbReference>
<name>A0A7J5D5U5_9ACTN</name>
<dbReference type="RefSeq" id="WP_151473802.1">
    <property type="nucleotide sequence ID" value="NZ_WBKG01000044.1"/>
</dbReference>
<keyword evidence="8 9" id="KW-0804">Transcription</keyword>
<evidence type="ECO:0000313" key="13">
    <source>
        <dbReference type="Proteomes" id="UP000442990"/>
    </source>
</evidence>
<dbReference type="InterPro" id="IPR036390">
    <property type="entry name" value="WH_DNA-bd_sf"/>
</dbReference>
<dbReference type="GO" id="GO:0003700">
    <property type="term" value="F:DNA-binding transcription factor activity"/>
    <property type="evidence" value="ECO:0007669"/>
    <property type="project" value="InterPro"/>
</dbReference>
<dbReference type="SUPFAM" id="SSF52172">
    <property type="entry name" value="CheY-like"/>
    <property type="match status" value="1"/>
</dbReference>